<organism evidence="1 2">
    <name type="scientific">Cronobacter sakazakii</name>
    <name type="common">Enterobacter sakazakii</name>
    <dbReference type="NCBI Taxonomy" id="28141"/>
    <lineage>
        <taxon>Bacteria</taxon>
        <taxon>Pseudomonadati</taxon>
        <taxon>Pseudomonadota</taxon>
        <taxon>Gammaproteobacteria</taxon>
        <taxon>Enterobacterales</taxon>
        <taxon>Enterobacteriaceae</taxon>
        <taxon>Cronobacter</taxon>
    </lineage>
</organism>
<dbReference type="EMBL" id="WAGF01000026">
    <property type="protein sequence ID" value="KAB0875130.1"/>
    <property type="molecule type" value="Genomic_DNA"/>
</dbReference>
<protein>
    <submittedName>
        <fullName evidence="1">DUF1382 family protein</fullName>
    </submittedName>
</protein>
<evidence type="ECO:0000313" key="1">
    <source>
        <dbReference type="EMBL" id="KAB0875130.1"/>
    </source>
</evidence>
<name>A0AAN6AUT8_CROSK</name>
<comment type="caution">
    <text evidence="1">The sequence shown here is derived from an EMBL/GenBank/DDBJ whole genome shotgun (WGS) entry which is preliminary data.</text>
</comment>
<dbReference type="Proteomes" id="UP000439917">
    <property type="component" value="Unassembled WGS sequence"/>
</dbReference>
<dbReference type="InterPro" id="IPR009814">
    <property type="entry name" value="Phage_lambda_Xis_Q38267"/>
</dbReference>
<proteinExistence type="predicted"/>
<evidence type="ECO:0000313" key="2">
    <source>
        <dbReference type="Proteomes" id="UP000439917"/>
    </source>
</evidence>
<dbReference type="Pfam" id="PF07131">
    <property type="entry name" value="DUF1382"/>
    <property type="match status" value="1"/>
</dbReference>
<sequence length="63" mass="6763">MNRASPIDLRRGLEAAHELANIGIRFVPIPAATDEEFQALSAELSRRLEAMAVEAEKTEGGAA</sequence>
<reference evidence="1 2" key="1">
    <citation type="submission" date="2019-09" db="EMBL/GenBank/DDBJ databases">
        <title>Prevalence, distribution, and phylogeny of type two toxin-antitoxin genes possessed by Cronobacter species where C. sakazakii homologs follow sequence type lineages.</title>
        <authorList>
            <person name="Finkelstein S."/>
            <person name="Negrete F."/>
            <person name="Jang H."/>
            <person name="Gopinath G.R."/>
            <person name="Tall B.D."/>
        </authorList>
    </citation>
    <scope>NUCLEOTIDE SEQUENCE [LARGE SCALE GENOMIC DNA]</scope>
    <source>
        <strain evidence="1 2">MOD1_Comp4</strain>
    </source>
</reference>
<accession>A0AAN6AUT8</accession>
<dbReference type="RefSeq" id="WP_104678158.1">
    <property type="nucleotide sequence ID" value="NZ_JAVSDN010000015.1"/>
</dbReference>
<dbReference type="AlphaFoldDB" id="A0AAN6AUT8"/>
<gene>
    <name evidence="1" type="ORF">FZI38_21785</name>
</gene>